<keyword evidence="1" id="KW-1133">Transmembrane helix</keyword>
<organism evidence="2 3">
    <name type="scientific">Scytonema hofmannii PCC 7110</name>
    <dbReference type="NCBI Taxonomy" id="128403"/>
    <lineage>
        <taxon>Bacteria</taxon>
        <taxon>Bacillati</taxon>
        <taxon>Cyanobacteriota</taxon>
        <taxon>Cyanophyceae</taxon>
        <taxon>Nostocales</taxon>
        <taxon>Scytonemataceae</taxon>
        <taxon>Scytonema</taxon>
    </lineage>
</organism>
<dbReference type="AlphaFoldDB" id="A0A139WQK0"/>
<sequence>MDINDTQQTSALTIIPANTANDAATQKPRAATNRKAKTDTLKYLMALGLGVGLFLHGLLHSSPSHFGFIVGDQKAVAATLPKASPLPTKLMNGIPIPDWSKITFKNMKFSSPGSVQFPNIKNPGMKELRSWVEGQGLDEVMELGDFEATEFGIENLSLKQISQITGIKLNKITLDKFELTDWQTVGDLMKAIPKLGDQLVENVPPINDLIAAATGSTVTGQTVSDALSSFPELKNVELGSIDLSKYKLTDIPGIENSPIKDFHNWQNNTINNVPGLSNVPFSEFPGVPVPDFSFVGKVDLPLREVEANRWKSISGSYQEGFNVPCTKDCAHIELALSSTLTGAQWMSGKFQKVKGGFGILGKLNGGKEPTGRHPFGKAFKQAVWEINEADGSITTSLFFRICKRGFPDLGCSPYFIGPVPFFTYREMDPIILGAPVKVPTKP</sequence>
<protein>
    <submittedName>
        <fullName evidence="2">Uncharacterized protein</fullName>
    </submittedName>
</protein>
<accession>A0A139WQK0</accession>
<dbReference type="RefSeq" id="WP_017741168.1">
    <property type="nucleotide sequence ID" value="NZ_KQ976355.1"/>
</dbReference>
<dbReference type="STRING" id="128403.WA1_49185"/>
<dbReference type="OrthoDB" id="415264at2"/>
<dbReference type="EMBL" id="ANNX02000064">
    <property type="protein sequence ID" value="KYC34717.1"/>
    <property type="molecule type" value="Genomic_DNA"/>
</dbReference>
<evidence type="ECO:0000256" key="1">
    <source>
        <dbReference type="SAM" id="Phobius"/>
    </source>
</evidence>
<comment type="caution">
    <text evidence="2">The sequence shown here is derived from an EMBL/GenBank/DDBJ whole genome shotgun (WGS) entry which is preliminary data.</text>
</comment>
<evidence type="ECO:0000313" key="2">
    <source>
        <dbReference type="EMBL" id="KYC34717.1"/>
    </source>
</evidence>
<name>A0A139WQK0_9CYAN</name>
<keyword evidence="3" id="KW-1185">Reference proteome</keyword>
<reference evidence="2 3" key="1">
    <citation type="journal article" date="2013" name="Genome Biol. Evol.">
        <title>Genomes of Stigonematalean cyanobacteria (subsection V) and the evolution of oxygenic photosynthesis from prokaryotes to plastids.</title>
        <authorList>
            <person name="Dagan T."/>
            <person name="Roettger M."/>
            <person name="Stucken K."/>
            <person name="Landan G."/>
            <person name="Koch R."/>
            <person name="Major P."/>
            <person name="Gould S.B."/>
            <person name="Goremykin V.V."/>
            <person name="Rippka R."/>
            <person name="Tandeau de Marsac N."/>
            <person name="Gugger M."/>
            <person name="Lockhart P.J."/>
            <person name="Allen J.F."/>
            <person name="Brune I."/>
            <person name="Maus I."/>
            <person name="Puhler A."/>
            <person name="Martin W.F."/>
        </authorList>
    </citation>
    <scope>NUCLEOTIDE SEQUENCE [LARGE SCALE GENOMIC DNA]</scope>
    <source>
        <strain evidence="2 3">PCC 7110</strain>
    </source>
</reference>
<evidence type="ECO:0000313" key="3">
    <source>
        <dbReference type="Proteomes" id="UP000076925"/>
    </source>
</evidence>
<proteinExistence type="predicted"/>
<feature type="transmembrane region" description="Helical" evidence="1">
    <location>
        <begin position="41"/>
        <end position="59"/>
    </location>
</feature>
<keyword evidence="1" id="KW-0472">Membrane</keyword>
<keyword evidence="1" id="KW-0812">Transmembrane</keyword>
<gene>
    <name evidence="2" type="ORF">WA1_49185</name>
</gene>
<dbReference type="Proteomes" id="UP000076925">
    <property type="component" value="Unassembled WGS sequence"/>
</dbReference>